<evidence type="ECO:0000313" key="3">
    <source>
        <dbReference type="EMBL" id="SMC22647.1"/>
    </source>
</evidence>
<dbReference type="AlphaFoldDB" id="A0A1W1XFM9"/>
<protein>
    <submittedName>
        <fullName evidence="3">Probable phosphoglycerate mutase</fullName>
    </submittedName>
</protein>
<evidence type="ECO:0000313" key="4">
    <source>
        <dbReference type="Proteomes" id="UP000192761"/>
    </source>
</evidence>
<dbReference type="Pfam" id="PF00300">
    <property type="entry name" value="His_Phos_1"/>
    <property type="match status" value="1"/>
</dbReference>
<dbReference type="EMBL" id="FWXD01000007">
    <property type="protein sequence ID" value="SMC22647.1"/>
    <property type="molecule type" value="Genomic_DNA"/>
</dbReference>
<feature type="active site" description="Proton donor/acceptor" evidence="1">
    <location>
        <position position="85"/>
    </location>
</feature>
<proteinExistence type="predicted"/>
<dbReference type="GO" id="GO:0005737">
    <property type="term" value="C:cytoplasm"/>
    <property type="evidence" value="ECO:0007669"/>
    <property type="project" value="TreeGrafter"/>
</dbReference>
<feature type="binding site" evidence="2">
    <location>
        <begin position="11"/>
        <end position="18"/>
    </location>
    <ligand>
        <name>substrate</name>
    </ligand>
</feature>
<dbReference type="InterPro" id="IPR050275">
    <property type="entry name" value="PGM_Phosphatase"/>
</dbReference>
<feature type="binding site" evidence="2">
    <location>
        <position position="61"/>
    </location>
    <ligand>
        <name>substrate</name>
    </ligand>
</feature>
<dbReference type="GO" id="GO:0016791">
    <property type="term" value="F:phosphatase activity"/>
    <property type="evidence" value="ECO:0007669"/>
    <property type="project" value="TreeGrafter"/>
</dbReference>
<dbReference type="InterPro" id="IPR013078">
    <property type="entry name" value="His_Pase_superF_clade-1"/>
</dbReference>
<accession>A0A1W1XFM9</accession>
<gene>
    <name evidence="3" type="ORF">SAMN02745857_01431</name>
</gene>
<evidence type="ECO:0000256" key="2">
    <source>
        <dbReference type="PIRSR" id="PIRSR613078-2"/>
    </source>
</evidence>
<name>A0A1W1XFM9_9NEIS</name>
<dbReference type="Gene3D" id="3.40.50.1240">
    <property type="entry name" value="Phosphoglycerate mutase-like"/>
    <property type="match status" value="1"/>
</dbReference>
<dbReference type="RefSeq" id="WP_176216829.1">
    <property type="nucleotide sequence ID" value="NZ_FWXD01000007.1"/>
</dbReference>
<reference evidence="3 4" key="1">
    <citation type="submission" date="2017-04" db="EMBL/GenBank/DDBJ databases">
        <authorList>
            <person name="Afonso C.L."/>
            <person name="Miller P.J."/>
            <person name="Scott M.A."/>
            <person name="Spackman E."/>
            <person name="Goraichik I."/>
            <person name="Dimitrov K.M."/>
            <person name="Suarez D.L."/>
            <person name="Swayne D.E."/>
        </authorList>
    </citation>
    <scope>NUCLEOTIDE SEQUENCE [LARGE SCALE GENOMIC DNA]</scope>
    <source>
        <strain evidence="3 4">DSM 23236</strain>
    </source>
</reference>
<dbReference type="SMART" id="SM00855">
    <property type="entry name" value="PGAM"/>
    <property type="match status" value="1"/>
</dbReference>
<dbReference type="SUPFAM" id="SSF53254">
    <property type="entry name" value="Phosphoglycerate mutase-like"/>
    <property type="match status" value="1"/>
</dbReference>
<feature type="active site" description="Tele-phosphohistidine intermediate" evidence="1">
    <location>
        <position position="12"/>
    </location>
</feature>
<dbReference type="PANTHER" id="PTHR48100">
    <property type="entry name" value="BROAD-SPECIFICITY PHOSPHATASE YOR283W-RELATED"/>
    <property type="match status" value="1"/>
</dbReference>
<dbReference type="Proteomes" id="UP000192761">
    <property type="component" value="Unassembled WGS sequence"/>
</dbReference>
<dbReference type="CDD" id="cd07067">
    <property type="entry name" value="HP_PGM_like"/>
    <property type="match status" value="1"/>
</dbReference>
<dbReference type="PANTHER" id="PTHR48100:SF1">
    <property type="entry name" value="HISTIDINE PHOSPHATASE FAMILY PROTEIN-RELATED"/>
    <property type="match status" value="1"/>
</dbReference>
<evidence type="ECO:0000256" key="1">
    <source>
        <dbReference type="PIRSR" id="PIRSR613078-1"/>
    </source>
</evidence>
<keyword evidence="4" id="KW-1185">Reference proteome</keyword>
<dbReference type="InterPro" id="IPR029033">
    <property type="entry name" value="His_PPase_superfam"/>
</dbReference>
<organism evidence="3 4">
    <name type="scientific">Andreprevotia lacus DSM 23236</name>
    <dbReference type="NCBI Taxonomy" id="1121001"/>
    <lineage>
        <taxon>Bacteria</taxon>
        <taxon>Pseudomonadati</taxon>
        <taxon>Pseudomonadota</taxon>
        <taxon>Betaproteobacteria</taxon>
        <taxon>Neisseriales</taxon>
        <taxon>Chitinibacteraceae</taxon>
        <taxon>Andreprevotia</taxon>
    </lineage>
</organism>
<dbReference type="STRING" id="1121001.SAMN02745857_01431"/>
<sequence length="183" mass="20293">MLTPVPFYFLRHGETDWNAAYRAQGRQDIPLNTRGRQQARDAALRLHDCGIRTICSSPLLRARETADIIAQGLGLSINTVQDLQEAHLGPFEGSMPGRWLQRWRGGHTDAGMESHAGFQQRTQAAIHEALTQPGPVLIVAHGGTHAVLQQLTRIIADTHQTNAQALFFQPPDALRSYWSSTLI</sequence>